<dbReference type="InterPro" id="IPR037185">
    <property type="entry name" value="EmrE-like"/>
</dbReference>
<sequence length="350" mass="37534">MVDTEQMRIKEHENRIRSGYMWALFCAILWGLWYIPGEVVWTVEPFVGMYDEISVGIPGDAPMVIVAALVTAFNALTVIIALMVWNGTLLRLPELGRTLREFKPCSKWFLIGSVCGGPIAIFGSFMAMAFIGGAFAAVAGLLYPVVGAVTANLWYGEKITKRAAVGILVIIGGGVTIFAGGLINDIQSAQGVAWLGYLGGAMAALGWGLEGAIAGVGLEVSESDAGLTARFVFELLLWWIIIIPALAIAGFPMLKYTALVLQSPIALLVLIFAGITFGFCYVSWYKSFPLIGVGRGQAVANLYGLMSVIFLFLFLGSTPAWTVFVGGILCIAGAFIMFTEESLEIETLRG</sequence>
<feature type="transmembrane region" description="Helical" evidence="1">
    <location>
        <begin position="195"/>
        <end position="220"/>
    </location>
</feature>
<feature type="transmembrane region" description="Helical" evidence="1">
    <location>
        <begin position="20"/>
        <end position="43"/>
    </location>
</feature>
<evidence type="ECO:0000313" key="4">
    <source>
        <dbReference type="Proteomes" id="UP000000391"/>
    </source>
</evidence>
<dbReference type="EMBL" id="CP002069">
    <property type="protein sequence ID" value="ADI74779.1"/>
    <property type="molecule type" value="Genomic_DNA"/>
</dbReference>
<accession>D7EAA8</accession>
<dbReference type="KEGG" id="mev:Metev_1949"/>
<dbReference type="OrthoDB" id="141091at2157"/>
<proteinExistence type="predicted"/>
<evidence type="ECO:0000313" key="3">
    <source>
        <dbReference type="EMBL" id="ADI74779.1"/>
    </source>
</evidence>
<feature type="transmembrane region" description="Helical" evidence="1">
    <location>
        <begin position="63"/>
        <end position="87"/>
    </location>
</feature>
<feature type="transmembrane region" description="Helical" evidence="1">
    <location>
        <begin position="163"/>
        <end position="183"/>
    </location>
</feature>
<keyword evidence="1" id="KW-1133">Transmembrane helix</keyword>
<feature type="transmembrane region" description="Helical" evidence="1">
    <location>
        <begin position="321"/>
        <end position="339"/>
    </location>
</feature>
<reference evidence="3 4" key="1">
    <citation type="submission" date="2010-06" db="EMBL/GenBank/DDBJ databases">
        <title>Complete sequence chromosome of Methanohalobium evestigatum Z-7303.</title>
        <authorList>
            <consortium name="US DOE Joint Genome Institute"/>
            <person name="Lucas S."/>
            <person name="Copeland A."/>
            <person name="Lapidus A."/>
            <person name="Cheng J.-F."/>
            <person name="Bruce D."/>
            <person name="Goodwin L."/>
            <person name="Pitluck S."/>
            <person name="Saunders E."/>
            <person name="Detter J.C."/>
            <person name="Han C."/>
            <person name="Tapia R."/>
            <person name="Land M."/>
            <person name="Hauser L."/>
            <person name="Kyrpides N."/>
            <person name="Mikhailova N."/>
            <person name="Sieprawska-Lupa M."/>
            <person name="Whitman W.B."/>
            <person name="Anderson I."/>
            <person name="Woyke T."/>
        </authorList>
    </citation>
    <scope>NUCLEOTIDE SEQUENCE [LARGE SCALE GENOMIC DNA]</scope>
    <source>
        <strain evidence="4">ATCC BAA-1072 / DSM 3721 / NBRC 107634 / OCM 161 / Z-7303</strain>
    </source>
</reference>
<name>D7EAA8_METEZ</name>
<feature type="transmembrane region" description="Helical" evidence="1">
    <location>
        <begin position="108"/>
        <end position="131"/>
    </location>
</feature>
<feature type="transmembrane region" description="Helical" evidence="1">
    <location>
        <begin position="232"/>
        <end position="253"/>
    </location>
</feature>
<dbReference type="RefSeq" id="WP_013195344.1">
    <property type="nucleotide sequence ID" value="NC_014253.1"/>
</dbReference>
<dbReference type="GO" id="GO:0016020">
    <property type="term" value="C:membrane"/>
    <property type="evidence" value="ECO:0007669"/>
    <property type="project" value="InterPro"/>
</dbReference>
<dbReference type="InterPro" id="IPR000620">
    <property type="entry name" value="EamA_dom"/>
</dbReference>
<feature type="domain" description="EamA" evidence="2">
    <location>
        <begin position="195"/>
        <end position="338"/>
    </location>
</feature>
<dbReference type="SUPFAM" id="SSF103481">
    <property type="entry name" value="Multidrug resistance efflux transporter EmrE"/>
    <property type="match status" value="2"/>
</dbReference>
<dbReference type="Proteomes" id="UP000000391">
    <property type="component" value="Chromosome"/>
</dbReference>
<gene>
    <name evidence="3" type="ordered locus">Metev_1949</name>
</gene>
<keyword evidence="4" id="KW-1185">Reference proteome</keyword>
<dbReference type="GeneID" id="9347608"/>
<keyword evidence="1" id="KW-0472">Membrane</keyword>
<feature type="domain" description="EamA" evidence="2">
    <location>
        <begin position="71"/>
        <end position="177"/>
    </location>
</feature>
<evidence type="ECO:0000259" key="2">
    <source>
        <dbReference type="Pfam" id="PF00892"/>
    </source>
</evidence>
<feature type="transmembrane region" description="Helical" evidence="1">
    <location>
        <begin position="265"/>
        <end position="284"/>
    </location>
</feature>
<protein>
    <recommendedName>
        <fullName evidence="2">EamA domain-containing protein</fullName>
    </recommendedName>
</protein>
<organism evidence="3 4">
    <name type="scientific">Methanohalobium evestigatum (strain ATCC BAA-1072 / DSM 3721 / NBRC 107634 / OCM 161 / Z-7303)</name>
    <dbReference type="NCBI Taxonomy" id="644295"/>
    <lineage>
        <taxon>Archaea</taxon>
        <taxon>Methanobacteriati</taxon>
        <taxon>Methanobacteriota</taxon>
        <taxon>Stenosarchaea group</taxon>
        <taxon>Methanomicrobia</taxon>
        <taxon>Methanosarcinales</taxon>
        <taxon>Methanosarcinaceae</taxon>
        <taxon>Methanohalobium</taxon>
    </lineage>
</organism>
<dbReference type="STRING" id="644295.Metev_1949"/>
<keyword evidence="1" id="KW-0812">Transmembrane</keyword>
<dbReference type="Pfam" id="PF00892">
    <property type="entry name" value="EamA"/>
    <property type="match status" value="2"/>
</dbReference>
<dbReference type="HOGENOM" id="CLU_044169_0_0_2"/>
<evidence type="ECO:0000256" key="1">
    <source>
        <dbReference type="SAM" id="Phobius"/>
    </source>
</evidence>
<dbReference type="AlphaFoldDB" id="D7EAA8"/>
<feature type="transmembrane region" description="Helical" evidence="1">
    <location>
        <begin position="296"/>
        <end position="315"/>
    </location>
</feature>
<feature type="transmembrane region" description="Helical" evidence="1">
    <location>
        <begin position="137"/>
        <end position="156"/>
    </location>
</feature>